<dbReference type="InterPro" id="IPR039425">
    <property type="entry name" value="RNA_pol_sigma-70-like"/>
</dbReference>
<dbReference type="Pfam" id="PF08281">
    <property type="entry name" value="Sigma70_r4_2"/>
    <property type="match status" value="1"/>
</dbReference>
<dbReference type="SUPFAM" id="SSF88659">
    <property type="entry name" value="Sigma3 and sigma4 domains of RNA polymerase sigma factors"/>
    <property type="match status" value="1"/>
</dbReference>
<gene>
    <name evidence="8" type="ORF">GCM10023091_28270</name>
</gene>
<feature type="compositionally biased region" description="Basic and acidic residues" evidence="5">
    <location>
        <begin position="9"/>
        <end position="20"/>
    </location>
</feature>
<dbReference type="InterPro" id="IPR000792">
    <property type="entry name" value="Tscrpt_reg_LuxR_C"/>
</dbReference>
<evidence type="ECO:0000256" key="3">
    <source>
        <dbReference type="ARBA" id="ARBA00023082"/>
    </source>
</evidence>
<dbReference type="EMBL" id="BAABEY010000026">
    <property type="protein sequence ID" value="GAA4442083.1"/>
    <property type="molecule type" value="Genomic_DNA"/>
</dbReference>
<protein>
    <submittedName>
        <fullName evidence="8">RNA polymerase sigma-70 factor</fullName>
    </submittedName>
</protein>
<dbReference type="PANTHER" id="PTHR43133">
    <property type="entry name" value="RNA POLYMERASE ECF-TYPE SIGMA FACTO"/>
    <property type="match status" value="1"/>
</dbReference>
<keyword evidence="2" id="KW-0805">Transcription regulation</keyword>
<dbReference type="NCBIfam" id="TIGR02937">
    <property type="entry name" value="sigma70-ECF"/>
    <property type="match status" value="1"/>
</dbReference>
<dbReference type="InterPro" id="IPR014284">
    <property type="entry name" value="RNA_pol_sigma-70_dom"/>
</dbReference>
<keyword evidence="3" id="KW-0731">Sigma factor</keyword>
<dbReference type="Gene3D" id="1.10.1740.10">
    <property type="match status" value="1"/>
</dbReference>
<proteinExistence type="inferred from homology"/>
<dbReference type="InterPro" id="IPR014327">
    <property type="entry name" value="RNA_pol_sigma70_bacteroid"/>
</dbReference>
<feature type="domain" description="RNA polymerase sigma factor 70 region 4 type 2" evidence="7">
    <location>
        <begin position="149"/>
        <end position="201"/>
    </location>
</feature>
<name>A0ABP8M0W0_9BACT</name>
<evidence type="ECO:0000259" key="6">
    <source>
        <dbReference type="Pfam" id="PF04542"/>
    </source>
</evidence>
<comment type="similarity">
    <text evidence="1">Belongs to the sigma-70 factor family. ECF subfamily.</text>
</comment>
<dbReference type="InterPro" id="IPR036388">
    <property type="entry name" value="WH-like_DNA-bd_sf"/>
</dbReference>
<dbReference type="RefSeq" id="WP_345030266.1">
    <property type="nucleotide sequence ID" value="NZ_BAABEY010000026.1"/>
</dbReference>
<evidence type="ECO:0000259" key="7">
    <source>
        <dbReference type="Pfam" id="PF08281"/>
    </source>
</evidence>
<dbReference type="CDD" id="cd06171">
    <property type="entry name" value="Sigma70_r4"/>
    <property type="match status" value="1"/>
</dbReference>
<reference evidence="9" key="1">
    <citation type="journal article" date="2019" name="Int. J. Syst. Evol. Microbiol.">
        <title>The Global Catalogue of Microorganisms (GCM) 10K type strain sequencing project: providing services to taxonomists for standard genome sequencing and annotation.</title>
        <authorList>
            <consortium name="The Broad Institute Genomics Platform"/>
            <consortium name="The Broad Institute Genome Sequencing Center for Infectious Disease"/>
            <person name="Wu L."/>
            <person name="Ma J."/>
        </authorList>
    </citation>
    <scope>NUCLEOTIDE SEQUENCE [LARGE SCALE GENOMIC DNA]</scope>
    <source>
        <strain evidence="9">JCM 31920</strain>
    </source>
</reference>
<comment type="caution">
    <text evidence="8">The sequence shown here is derived from an EMBL/GenBank/DDBJ whole genome shotgun (WGS) entry which is preliminary data.</text>
</comment>
<keyword evidence="9" id="KW-1185">Reference proteome</keyword>
<dbReference type="InterPro" id="IPR013249">
    <property type="entry name" value="RNA_pol_sigma70_r4_t2"/>
</dbReference>
<dbReference type="InterPro" id="IPR007627">
    <property type="entry name" value="RNA_pol_sigma70_r2"/>
</dbReference>
<dbReference type="PRINTS" id="PR00038">
    <property type="entry name" value="HTHLUXR"/>
</dbReference>
<dbReference type="NCBIfam" id="TIGR02985">
    <property type="entry name" value="Sig70_bacteroi1"/>
    <property type="match status" value="1"/>
</dbReference>
<evidence type="ECO:0000256" key="1">
    <source>
        <dbReference type="ARBA" id="ARBA00010641"/>
    </source>
</evidence>
<dbReference type="Gene3D" id="1.10.10.10">
    <property type="entry name" value="Winged helix-like DNA-binding domain superfamily/Winged helix DNA-binding domain"/>
    <property type="match status" value="1"/>
</dbReference>
<evidence type="ECO:0000256" key="4">
    <source>
        <dbReference type="ARBA" id="ARBA00023163"/>
    </source>
</evidence>
<dbReference type="InterPro" id="IPR013324">
    <property type="entry name" value="RNA_pol_sigma_r3/r4-like"/>
</dbReference>
<feature type="region of interest" description="Disordered" evidence="5">
    <location>
        <begin position="1"/>
        <end position="20"/>
    </location>
</feature>
<dbReference type="Pfam" id="PF04542">
    <property type="entry name" value="Sigma70_r2"/>
    <property type="match status" value="1"/>
</dbReference>
<dbReference type="PANTHER" id="PTHR43133:SF46">
    <property type="entry name" value="RNA POLYMERASE SIGMA-70 FACTOR ECF SUBFAMILY"/>
    <property type="match status" value="1"/>
</dbReference>
<dbReference type="SUPFAM" id="SSF88946">
    <property type="entry name" value="Sigma2 domain of RNA polymerase sigma factors"/>
    <property type="match status" value="1"/>
</dbReference>
<feature type="domain" description="RNA polymerase sigma-70 region 2" evidence="6">
    <location>
        <begin position="51"/>
        <end position="115"/>
    </location>
</feature>
<evidence type="ECO:0000313" key="9">
    <source>
        <dbReference type="Proteomes" id="UP001501508"/>
    </source>
</evidence>
<sequence length="217" mass="25316">MRKGAFLTRQEKSTGKEDTLREHDASARVIDNDQIIRIAFDESTSKGFEMLFRLYYQALYSHALRFVYSKEKAEDIVCDVFHDFWKSDSYSSIQTTYRTYLYAAVRNRAYSYVRYELKEERNMTGPESSEHISAENSPESIMEYDELHQRIDRAILELPPQCQRVFLLSRFDGKKNKEIAANLDLSIKTVEAHLAKALSQLRKVISGTLVLFSWLSQ</sequence>
<organism evidence="8 9">
    <name type="scientific">Ravibacter arvi</name>
    <dbReference type="NCBI Taxonomy" id="2051041"/>
    <lineage>
        <taxon>Bacteria</taxon>
        <taxon>Pseudomonadati</taxon>
        <taxon>Bacteroidota</taxon>
        <taxon>Cytophagia</taxon>
        <taxon>Cytophagales</taxon>
        <taxon>Spirosomataceae</taxon>
        <taxon>Ravibacter</taxon>
    </lineage>
</organism>
<dbReference type="InterPro" id="IPR013325">
    <property type="entry name" value="RNA_pol_sigma_r2"/>
</dbReference>
<accession>A0ABP8M0W0</accession>
<keyword evidence="4" id="KW-0804">Transcription</keyword>
<evidence type="ECO:0000313" key="8">
    <source>
        <dbReference type="EMBL" id="GAA4442083.1"/>
    </source>
</evidence>
<evidence type="ECO:0000256" key="2">
    <source>
        <dbReference type="ARBA" id="ARBA00023015"/>
    </source>
</evidence>
<evidence type="ECO:0000256" key="5">
    <source>
        <dbReference type="SAM" id="MobiDB-lite"/>
    </source>
</evidence>
<dbReference type="Proteomes" id="UP001501508">
    <property type="component" value="Unassembled WGS sequence"/>
</dbReference>